<gene>
    <name evidence="7" type="ORF">WQQ_45280</name>
</gene>
<comment type="subcellular location">
    <subcellularLocation>
        <location evidence="1">Cell inner membrane</location>
        <topology evidence="1">Single-pass membrane protein</topology>
        <orientation evidence="1">Periplasmic side</orientation>
    </subcellularLocation>
</comment>
<comment type="caution">
    <text evidence="7">The sequence shown here is derived from an EMBL/GenBank/DDBJ whole genome shotgun (WGS) entry which is preliminary data.</text>
</comment>
<keyword evidence="3" id="KW-0201">Cytochrome c-type biogenesis</keyword>
<evidence type="ECO:0000256" key="4">
    <source>
        <dbReference type="ARBA" id="ARBA00023157"/>
    </source>
</evidence>
<proteinExistence type="inferred from homology"/>
<dbReference type="PROSITE" id="PS51352">
    <property type="entry name" value="THIOREDOXIN_2"/>
    <property type="match status" value="1"/>
</dbReference>
<dbReference type="PATRIC" id="fig|1172194.4.peg.4391"/>
<evidence type="ECO:0000313" key="8">
    <source>
        <dbReference type="Proteomes" id="UP000003704"/>
    </source>
</evidence>
<keyword evidence="5" id="KW-0676">Redox-active center</keyword>
<dbReference type="RefSeq" id="WP_007187463.1">
    <property type="nucleotide sequence ID" value="NZ_AKGD01000004.1"/>
</dbReference>
<reference evidence="7 8" key="1">
    <citation type="journal article" date="2012" name="J. Bacteriol.">
        <title>Genome Sequence of n-Alkane-Degrading Hydrocarboniphaga effusa Strain AP103T (ATCC BAA-332T).</title>
        <authorList>
            <person name="Chang H.K."/>
            <person name="Zylstra G.J."/>
            <person name="Chae J.C."/>
        </authorList>
    </citation>
    <scope>NUCLEOTIDE SEQUENCE [LARGE SCALE GENOMIC DNA]</scope>
    <source>
        <strain evidence="7 8">AP103</strain>
    </source>
</reference>
<dbReference type="InterPro" id="IPR050553">
    <property type="entry name" value="Thioredoxin_ResA/DsbE_sf"/>
</dbReference>
<dbReference type="Proteomes" id="UP000003704">
    <property type="component" value="Unassembled WGS sequence"/>
</dbReference>
<dbReference type="GO" id="GO:0017004">
    <property type="term" value="P:cytochrome complex assembly"/>
    <property type="evidence" value="ECO:0007669"/>
    <property type="project" value="UniProtKB-KW"/>
</dbReference>
<feature type="domain" description="Thioredoxin" evidence="6">
    <location>
        <begin position="31"/>
        <end position="168"/>
    </location>
</feature>
<evidence type="ECO:0000256" key="3">
    <source>
        <dbReference type="ARBA" id="ARBA00022748"/>
    </source>
</evidence>
<dbReference type="GO" id="GO:0030288">
    <property type="term" value="C:outer membrane-bounded periplasmic space"/>
    <property type="evidence" value="ECO:0007669"/>
    <property type="project" value="InterPro"/>
</dbReference>
<dbReference type="PANTHER" id="PTHR42852">
    <property type="entry name" value="THIOL:DISULFIDE INTERCHANGE PROTEIN DSBE"/>
    <property type="match status" value="1"/>
</dbReference>
<evidence type="ECO:0000256" key="5">
    <source>
        <dbReference type="ARBA" id="ARBA00023284"/>
    </source>
</evidence>
<name>I8T327_9GAMM</name>
<organism evidence="7 8">
    <name type="scientific">Hydrocarboniphaga effusa AP103</name>
    <dbReference type="NCBI Taxonomy" id="1172194"/>
    <lineage>
        <taxon>Bacteria</taxon>
        <taxon>Pseudomonadati</taxon>
        <taxon>Pseudomonadota</taxon>
        <taxon>Gammaproteobacteria</taxon>
        <taxon>Nevskiales</taxon>
        <taxon>Nevskiaceae</taxon>
        <taxon>Hydrocarboniphaga</taxon>
    </lineage>
</organism>
<dbReference type="InterPro" id="IPR013766">
    <property type="entry name" value="Thioredoxin_domain"/>
</dbReference>
<dbReference type="InterPro" id="IPR013740">
    <property type="entry name" value="Redoxin"/>
</dbReference>
<dbReference type="Gene3D" id="3.40.30.10">
    <property type="entry name" value="Glutaredoxin"/>
    <property type="match status" value="1"/>
</dbReference>
<sequence>MRYAIPIVVLLVLIGFLAIGLKHDPREIPSPLVGKPMPAFSLTSLDGSQPLTQADLQGRPLLVNFFASWCAGCQVEHPVLMKLSREYQVEIVGLDYKDTRQDAEQWLQRHGNPYRSVIADPAGQAGLDWGVYGVPETYVIAADGTVLYKHIGPVTIEAWRSKIAPLLQAPGAGS</sequence>
<dbReference type="OrthoDB" id="9799347at2"/>
<evidence type="ECO:0000256" key="1">
    <source>
        <dbReference type="ARBA" id="ARBA00004383"/>
    </source>
</evidence>
<dbReference type="CDD" id="cd03010">
    <property type="entry name" value="TlpA_like_DsbE"/>
    <property type="match status" value="1"/>
</dbReference>
<dbReference type="SUPFAM" id="SSF52833">
    <property type="entry name" value="Thioredoxin-like"/>
    <property type="match status" value="1"/>
</dbReference>
<keyword evidence="8" id="KW-1185">Reference proteome</keyword>
<evidence type="ECO:0000259" key="6">
    <source>
        <dbReference type="PROSITE" id="PS51352"/>
    </source>
</evidence>
<dbReference type="Pfam" id="PF08534">
    <property type="entry name" value="Redoxin"/>
    <property type="match status" value="1"/>
</dbReference>
<dbReference type="PANTHER" id="PTHR42852:SF6">
    <property type="entry name" value="THIOL:DISULFIDE INTERCHANGE PROTEIN DSBE"/>
    <property type="match status" value="1"/>
</dbReference>
<dbReference type="STRING" id="1172194.WQQ_45280"/>
<accession>I8T327</accession>
<evidence type="ECO:0000313" key="7">
    <source>
        <dbReference type="EMBL" id="EIT68093.1"/>
    </source>
</evidence>
<dbReference type="InterPro" id="IPR004799">
    <property type="entry name" value="Periplasmic_diS_OxRdtase_DsbE"/>
</dbReference>
<dbReference type="AlphaFoldDB" id="I8T327"/>
<evidence type="ECO:0000256" key="2">
    <source>
        <dbReference type="ARBA" id="ARBA00007758"/>
    </source>
</evidence>
<dbReference type="InterPro" id="IPR036249">
    <property type="entry name" value="Thioredoxin-like_sf"/>
</dbReference>
<protein>
    <recommendedName>
        <fullName evidence="6">Thioredoxin domain-containing protein</fullName>
    </recommendedName>
</protein>
<dbReference type="GO" id="GO:0015036">
    <property type="term" value="F:disulfide oxidoreductase activity"/>
    <property type="evidence" value="ECO:0007669"/>
    <property type="project" value="InterPro"/>
</dbReference>
<keyword evidence="4" id="KW-1015">Disulfide bond</keyword>
<dbReference type="GO" id="GO:0005886">
    <property type="term" value="C:plasma membrane"/>
    <property type="evidence" value="ECO:0007669"/>
    <property type="project" value="UniProtKB-SubCell"/>
</dbReference>
<dbReference type="EMBL" id="AKGD01000004">
    <property type="protein sequence ID" value="EIT68093.1"/>
    <property type="molecule type" value="Genomic_DNA"/>
</dbReference>
<dbReference type="NCBIfam" id="TIGR00385">
    <property type="entry name" value="dsbE"/>
    <property type="match status" value="1"/>
</dbReference>
<comment type="similarity">
    <text evidence="2">Belongs to the thioredoxin family. DsbE subfamily.</text>
</comment>